<evidence type="ECO:0000313" key="7">
    <source>
        <dbReference type="Proteomes" id="UP000305647"/>
    </source>
</evidence>
<evidence type="ECO:0000313" key="3">
    <source>
        <dbReference type="EMBL" id="TIC34288.1"/>
    </source>
</evidence>
<dbReference type="OrthoDB" id="3228420at2759"/>
<sequence>MSTKLDQMQAVHLPAVRAGGRRVSITRKHKAVAPNASEEMEDTAQTQDYPRPLNHEHHEHDDSKEGYKNRRERRKSSTSHRNFFEPLVHGYETPAMHTPNKSTMHIKQPAGRGLN</sequence>
<evidence type="ECO:0000313" key="9">
    <source>
        <dbReference type="Proteomes" id="UP000309601"/>
    </source>
</evidence>
<dbReference type="EMBL" id="SPRO01000002">
    <property type="protein sequence ID" value="TIC34288.1"/>
    <property type="molecule type" value="Genomic_DNA"/>
</dbReference>
<evidence type="ECO:0000256" key="1">
    <source>
        <dbReference type="SAM" id="MobiDB-lite"/>
    </source>
</evidence>
<dbReference type="Proteomes" id="UP000305647">
    <property type="component" value="Unassembled WGS sequence"/>
</dbReference>
<dbReference type="Proteomes" id="UP000305362">
    <property type="component" value="Unassembled WGS sequence"/>
</dbReference>
<gene>
    <name evidence="4" type="ORF">E3Q02_02489</name>
    <name evidence="5" type="ORF">E3Q03_02362</name>
    <name evidence="3" type="ORF">E3Q10_00374</name>
    <name evidence="2" type="ORF">E3Q17_02250</name>
</gene>
<organism evidence="2 8">
    <name type="scientific">Wallemia mellicola</name>
    <dbReference type="NCBI Taxonomy" id="1708541"/>
    <lineage>
        <taxon>Eukaryota</taxon>
        <taxon>Fungi</taxon>
        <taxon>Dikarya</taxon>
        <taxon>Basidiomycota</taxon>
        <taxon>Wallemiomycotina</taxon>
        <taxon>Wallemiomycetes</taxon>
        <taxon>Wallemiales</taxon>
        <taxon>Wallemiaceae</taxon>
        <taxon>Wallemia</taxon>
    </lineage>
</organism>
<dbReference type="OMA" id="HDEKEGY"/>
<dbReference type="EMBL" id="SPRV01000023">
    <property type="protein sequence ID" value="TIC65858.1"/>
    <property type="molecule type" value="Genomic_DNA"/>
</dbReference>
<dbReference type="Proteomes" id="UP000307169">
    <property type="component" value="Unassembled WGS sequence"/>
</dbReference>
<name>A0A4T0Q5G1_9BASI</name>
<accession>A0A4T0Q5G1</accession>
<reference evidence="6 7" key="1">
    <citation type="submission" date="2019-03" db="EMBL/GenBank/DDBJ databases">
        <title>Sequencing 25 genomes of Wallemia mellicola.</title>
        <authorList>
            <person name="Gostincar C."/>
        </authorList>
    </citation>
    <scope>NUCLEOTIDE SEQUENCE [LARGE SCALE GENOMIC DNA]</scope>
    <source>
        <strain evidence="2 8">EXF-1262</strain>
        <strain evidence="4 9">EXF-1274</strain>
        <strain evidence="5 6">EXF-1277</strain>
        <strain evidence="3 7">EXF-8738</strain>
    </source>
</reference>
<evidence type="ECO:0000313" key="6">
    <source>
        <dbReference type="Proteomes" id="UP000305362"/>
    </source>
</evidence>
<feature type="compositionally biased region" description="Basic and acidic residues" evidence="1">
    <location>
        <begin position="53"/>
        <end position="69"/>
    </location>
</feature>
<evidence type="ECO:0000313" key="8">
    <source>
        <dbReference type="Proteomes" id="UP000307169"/>
    </source>
</evidence>
<dbReference type="AlphaFoldDB" id="A0A4T0Q5G1"/>
<dbReference type="EMBL" id="SPRH01000024">
    <property type="protein sequence ID" value="TIC00251.1"/>
    <property type="molecule type" value="Genomic_DNA"/>
</dbReference>
<proteinExistence type="predicted"/>
<evidence type="ECO:0000313" key="4">
    <source>
        <dbReference type="EMBL" id="TIC64666.1"/>
    </source>
</evidence>
<evidence type="ECO:0000313" key="5">
    <source>
        <dbReference type="EMBL" id="TIC65858.1"/>
    </source>
</evidence>
<comment type="caution">
    <text evidence="2">The sequence shown here is derived from an EMBL/GenBank/DDBJ whole genome shotgun (WGS) entry which is preliminary data.</text>
</comment>
<protein>
    <submittedName>
        <fullName evidence="2">Uncharacterized protein</fullName>
    </submittedName>
</protein>
<feature type="region of interest" description="Disordered" evidence="1">
    <location>
        <begin position="21"/>
        <end position="115"/>
    </location>
</feature>
<evidence type="ECO:0000313" key="2">
    <source>
        <dbReference type="EMBL" id="TIC00251.1"/>
    </source>
</evidence>
<dbReference type="EMBL" id="SPRW01000026">
    <property type="protein sequence ID" value="TIC64666.1"/>
    <property type="molecule type" value="Genomic_DNA"/>
</dbReference>
<dbReference type="Proteomes" id="UP000309601">
    <property type="component" value="Unassembled WGS sequence"/>
</dbReference>